<protein>
    <submittedName>
        <fullName evidence="2">Uncharacterized protein</fullName>
    </submittedName>
</protein>
<name>A0AAV5AF99_9AGAM</name>
<comment type="caution">
    <text evidence="2">The sequence shown here is derived from an EMBL/GenBank/DDBJ whole genome shotgun (WGS) entry which is preliminary data.</text>
</comment>
<gene>
    <name evidence="2" type="ORF">Clacol_006051</name>
</gene>
<dbReference type="Proteomes" id="UP001050691">
    <property type="component" value="Unassembled WGS sequence"/>
</dbReference>
<evidence type="ECO:0000256" key="1">
    <source>
        <dbReference type="SAM" id="MobiDB-lite"/>
    </source>
</evidence>
<evidence type="ECO:0000313" key="3">
    <source>
        <dbReference type="Proteomes" id="UP001050691"/>
    </source>
</evidence>
<accession>A0AAV5AF99</accession>
<keyword evidence="3" id="KW-1185">Reference proteome</keyword>
<evidence type="ECO:0000313" key="2">
    <source>
        <dbReference type="EMBL" id="GJJ11813.1"/>
    </source>
</evidence>
<organism evidence="2 3">
    <name type="scientific">Clathrus columnatus</name>
    <dbReference type="NCBI Taxonomy" id="1419009"/>
    <lineage>
        <taxon>Eukaryota</taxon>
        <taxon>Fungi</taxon>
        <taxon>Dikarya</taxon>
        <taxon>Basidiomycota</taxon>
        <taxon>Agaricomycotina</taxon>
        <taxon>Agaricomycetes</taxon>
        <taxon>Phallomycetidae</taxon>
        <taxon>Phallales</taxon>
        <taxon>Clathraceae</taxon>
        <taxon>Clathrus</taxon>
    </lineage>
</organism>
<sequence>MPYPNQAPKDMTQIESDDCFSEDTYEEQEEQYSAPRSNNITRFSKHRLPTSPSERFWSQIISPTLERRMNKHVYKDGKRCLIENTNNGALHYVHCLSRQLDPRRINDLEFAWMSTKFKALWEDYKLILVPEDCILECYHMAGENDEIFPDIDSESLKPNHFLFSTFPFQNLGILTSHIHPKYAICHIVARSMMSTNMLMFQYGRTDPTALALIHQCIWIIASWSPYGEDVASNDNWFLESQVNPDNVYSETSDRTTNCRLRPHWSDECLIEERGYVYVKEENGVVRLKHKEDAPHLLTAKKLRRFEEKMFVHQTAKTRWEAIELWRSTVSGKPEEQELIGHSLECDDIRAVDNDYELLTFIRTSLA</sequence>
<feature type="compositionally biased region" description="Acidic residues" evidence="1">
    <location>
        <begin position="15"/>
        <end position="30"/>
    </location>
</feature>
<proteinExistence type="predicted"/>
<feature type="region of interest" description="Disordered" evidence="1">
    <location>
        <begin position="1"/>
        <end position="47"/>
    </location>
</feature>
<dbReference type="AlphaFoldDB" id="A0AAV5AF99"/>
<reference evidence="2" key="1">
    <citation type="submission" date="2021-10" db="EMBL/GenBank/DDBJ databases">
        <title>De novo Genome Assembly of Clathrus columnatus (Basidiomycota, Fungi) Using Illumina and Nanopore Sequence Data.</title>
        <authorList>
            <person name="Ogiso-Tanaka E."/>
            <person name="Itagaki H."/>
            <person name="Hosoya T."/>
            <person name="Hosaka K."/>
        </authorList>
    </citation>
    <scope>NUCLEOTIDE SEQUENCE</scope>
    <source>
        <strain evidence="2">MO-923</strain>
    </source>
</reference>
<dbReference type="EMBL" id="BPWL01000007">
    <property type="protein sequence ID" value="GJJ11813.1"/>
    <property type="molecule type" value="Genomic_DNA"/>
</dbReference>